<evidence type="ECO:0000313" key="3">
    <source>
        <dbReference type="Proteomes" id="UP000678499"/>
    </source>
</evidence>
<dbReference type="OrthoDB" id="5973910at2759"/>
<dbReference type="Pfam" id="PF00531">
    <property type="entry name" value="Death"/>
    <property type="match status" value="1"/>
</dbReference>
<reference evidence="2" key="1">
    <citation type="submission" date="2020-11" db="EMBL/GenBank/DDBJ databases">
        <authorList>
            <person name="Tran Van P."/>
        </authorList>
    </citation>
    <scope>NUCLEOTIDE SEQUENCE</scope>
</reference>
<accession>A0A7R9GL08</accession>
<dbReference type="InterPro" id="IPR000488">
    <property type="entry name" value="Death_dom"/>
</dbReference>
<dbReference type="SUPFAM" id="SSF47986">
    <property type="entry name" value="DEATH domain"/>
    <property type="match status" value="1"/>
</dbReference>
<dbReference type="GO" id="GO:0007165">
    <property type="term" value="P:signal transduction"/>
    <property type="evidence" value="ECO:0007669"/>
    <property type="project" value="InterPro"/>
</dbReference>
<evidence type="ECO:0000313" key="2">
    <source>
        <dbReference type="EMBL" id="CAD7284283.1"/>
    </source>
</evidence>
<dbReference type="EMBL" id="OA889658">
    <property type="protein sequence ID" value="CAD7284283.1"/>
    <property type="molecule type" value="Genomic_DNA"/>
</dbReference>
<dbReference type="SMART" id="SM00005">
    <property type="entry name" value="DEATH"/>
    <property type="match status" value="1"/>
</dbReference>
<keyword evidence="3" id="KW-1185">Reference proteome</keyword>
<dbReference type="AlphaFoldDB" id="A0A7R9GL08"/>
<dbReference type="PROSITE" id="PS50017">
    <property type="entry name" value="DEATH_DOMAIN"/>
    <property type="match status" value="1"/>
</dbReference>
<proteinExistence type="predicted"/>
<dbReference type="EMBL" id="CAJPEX010007621">
    <property type="protein sequence ID" value="CAG0924435.1"/>
    <property type="molecule type" value="Genomic_DNA"/>
</dbReference>
<gene>
    <name evidence="2" type="ORF">NMOB1V02_LOCUS11890</name>
</gene>
<protein>
    <recommendedName>
        <fullName evidence="1">Death domain-containing protein</fullName>
    </recommendedName>
</protein>
<evidence type="ECO:0000259" key="1">
    <source>
        <dbReference type="PROSITE" id="PS50017"/>
    </source>
</evidence>
<organism evidence="2">
    <name type="scientific">Notodromas monacha</name>
    <dbReference type="NCBI Taxonomy" id="399045"/>
    <lineage>
        <taxon>Eukaryota</taxon>
        <taxon>Metazoa</taxon>
        <taxon>Ecdysozoa</taxon>
        <taxon>Arthropoda</taxon>
        <taxon>Crustacea</taxon>
        <taxon>Oligostraca</taxon>
        <taxon>Ostracoda</taxon>
        <taxon>Podocopa</taxon>
        <taxon>Podocopida</taxon>
        <taxon>Cypridocopina</taxon>
        <taxon>Cypridoidea</taxon>
        <taxon>Cyprididae</taxon>
        <taxon>Notodromas</taxon>
    </lineage>
</organism>
<dbReference type="Gene3D" id="1.10.533.10">
    <property type="entry name" value="Death Domain, Fas"/>
    <property type="match status" value="1"/>
</dbReference>
<sequence length="125" mass="13760">MLLTVLSKSLDDAPAARVNSTNNKGWKDLARALGMDRYLDYFASRPSPTEAILDLWEARHADRSASAIGELLDILQDLGRRDVLAITSSSGAMLVHTTSRHVIFANDDNHKQHRAATSSDPCSWV</sequence>
<name>A0A7R9GL08_9CRUS</name>
<dbReference type="InterPro" id="IPR011029">
    <property type="entry name" value="DEATH-like_dom_sf"/>
</dbReference>
<feature type="domain" description="Death" evidence="1">
    <location>
        <begin position="26"/>
        <end position="84"/>
    </location>
</feature>
<dbReference type="Proteomes" id="UP000678499">
    <property type="component" value="Unassembled WGS sequence"/>
</dbReference>